<dbReference type="EMBL" id="BJWL01000025">
    <property type="protein sequence ID" value="GFZ15780.1"/>
    <property type="molecule type" value="Genomic_DNA"/>
</dbReference>
<organism evidence="1 2">
    <name type="scientific">Actinidia rufa</name>
    <dbReference type="NCBI Taxonomy" id="165716"/>
    <lineage>
        <taxon>Eukaryota</taxon>
        <taxon>Viridiplantae</taxon>
        <taxon>Streptophyta</taxon>
        <taxon>Embryophyta</taxon>
        <taxon>Tracheophyta</taxon>
        <taxon>Spermatophyta</taxon>
        <taxon>Magnoliopsida</taxon>
        <taxon>eudicotyledons</taxon>
        <taxon>Gunneridae</taxon>
        <taxon>Pentapetalae</taxon>
        <taxon>asterids</taxon>
        <taxon>Ericales</taxon>
        <taxon>Actinidiaceae</taxon>
        <taxon>Actinidia</taxon>
    </lineage>
</organism>
<dbReference type="OrthoDB" id="4369127at2759"/>
<protein>
    <submittedName>
        <fullName evidence="1">Uncharacterized protein</fullName>
    </submittedName>
</protein>
<dbReference type="InterPro" id="IPR012337">
    <property type="entry name" value="RNaseH-like_sf"/>
</dbReference>
<dbReference type="AlphaFoldDB" id="A0A7J0GY71"/>
<evidence type="ECO:0000313" key="1">
    <source>
        <dbReference type="EMBL" id="GFZ15780.1"/>
    </source>
</evidence>
<dbReference type="SUPFAM" id="SSF53098">
    <property type="entry name" value="Ribonuclease H-like"/>
    <property type="match status" value="1"/>
</dbReference>
<dbReference type="Gene3D" id="3.30.420.10">
    <property type="entry name" value="Ribonuclease H-like superfamily/Ribonuclease H"/>
    <property type="match status" value="1"/>
</dbReference>
<gene>
    <name evidence="1" type="ORF">Acr_25g0001890</name>
</gene>
<dbReference type="Proteomes" id="UP000585474">
    <property type="component" value="Unassembled WGS sequence"/>
</dbReference>
<keyword evidence="2" id="KW-1185">Reference proteome</keyword>
<dbReference type="PANTHER" id="PTHR48475:SF2">
    <property type="entry name" value="RIBONUCLEASE H"/>
    <property type="match status" value="1"/>
</dbReference>
<proteinExistence type="predicted"/>
<reference evidence="1 2" key="1">
    <citation type="submission" date="2019-07" db="EMBL/GenBank/DDBJ databases">
        <title>De Novo Assembly of kiwifruit Actinidia rufa.</title>
        <authorList>
            <person name="Sugita-Konishi S."/>
            <person name="Sato K."/>
            <person name="Mori E."/>
            <person name="Abe Y."/>
            <person name="Kisaki G."/>
            <person name="Hamano K."/>
            <person name="Suezawa K."/>
            <person name="Otani M."/>
            <person name="Fukuda T."/>
            <person name="Manabe T."/>
            <person name="Gomi K."/>
            <person name="Tabuchi M."/>
            <person name="Akimitsu K."/>
            <person name="Kataoka I."/>
        </authorList>
    </citation>
    <scope>NUCLEOTIDE SEQUENCE [LARGE SCALE GENOMIC DNA]</scope>
    <source>
        <strain evidence="2">cv. Fuchu</strain>
    </source>
</reference>
<comment type="caution">
    <text evidence="1">The sequence shown here is derived from an EMBL/GenBank/DDBJ whole genome shotgun (WGS) entry which is preliminary data.</text>
</comment>
<dbReference type="InterPro" id="IPR036397">
    <property type="entry name" value="RNaseH_sf"/>
</dbReference>
<dbReference type="GO" id="GO:0003676">
    <property type="term" value="F:nucleic acid binding"/>
    <property type="evidence" value="ECO:0007669"/>
    <property type="project" value="InterPro"/>
</dbReference>
<dbReference type="PANTHER" id="PTHR48475">
    <property type="entry name" value="RIBONUCLEASE H"/>
    <property type="match status" value="1"/>
</dbReference>
<accession>A0A7J0GY71</accession>
<evidence type="ECO:0000313" key="2">
    <source>
        <dbReference type="Proteomes" id="UP000585474"/>
    </source>
</evidence>
<sequence length="291" mass="33635">MVAYLNEVKTMSRKIRDFKICQIPREENKKADALAILASAFYFILDKHIPLEFLASPSTEVANPVFQSKGSPTWMDKIFVYLQNGILPQDKLQARRIQYKSARFCILNGILYKRSFSGPLLRCLRPKEMEYVKKEIHEGICENHSRARSLGRKAWNKMQQHIHPQANGQVKVINCTILRNLKARLERSKSEWAEELPSILWAYHTMSRIPMGKTLYSMVFGTEVVILVEIGIPSFKILNFDKGNNETELRLNLDLLDKKRERANYAKQLINARSPNIIIKELRTDLSCPAT</sequence>
<name>A0A7J0GY71_9ERIC</name>